<name>A0A9W9ELU5_9EURO</name>
<comment type="caution">
    <text evidence="1">The sequence shown here is derived from an EMBL/GenBank/DDBJ whole genome shotgun (WGS) entry which is preliminary data.</text>
</comment>
<reference evidence="1" key="1">
    <citation type="submission" date="2022-11" db="EMBL/GenBank/DDBJ databases">
        <authorList>
            <person name="Petersen C."/>
        </authorList>
    </citation>
    <scope>NUCLEOTIDE SEQUENCE</scope>
    <source>
        <strain evidence="1">IBT 34128</strain>
    </source>
</reference>
<evidence type="ECO:0000313" key="2">
    <source>
        <dbReference type="Proteomes" id="UP001141434"/>
    </source>
</evidence>
<dbReference type="AlphaFoldDB" id="A0A9W9ELU5"/>
<protein>
    <submittedName>
        <fullName evidence="1">Uncharacterized protein</fullName>
    </submittedName>
</protein>
<organism evidence="1 2">
    <name type="scientific">Penicillium alfredii</name>
    <dbReference type="NCBI Taxonomy" id="1506179"/>
    <lineage>
        <taxon>Eukaryota</taxon>
        <taxon>Fungi</taxon>
        <taxon>Dikarya</taxon>
        <taxon>Ascomycota</taxon>
        <taxon>Pezizomycotina</taxon>
        <taxon>Eurotiomycetes</taxon>
        <taxon>Eurotiomycetidae</taxon>
        <taxon>Eurotiales</taxon>
        <taxon>Aspergillaceae</taxon>
        <taxon>Penicillium</taxon>
    </lineage>
</organism>
<dbReference type="GeneID" id="81398495"/>
<keyword evidence="2" id="KW-1185">Reference proteome</keyword>
<dbReference type="RefSeq" id="XP_056507619.1">
    <property type="nucleotide sequence ID" value="XM_056659326.1"/>
</dbReference>
<evidence type="ECO:0000313" key="1">
    <source>
        <dbReference type="EMBL" id="KAJ5084222.1"/>
    </source>
</evidence>
<sequence>MATLTKTELEAAITNSVQNRIMAYNSSFALSIHWQLDNTNATEDADHFQSIFSTLNLPQSRSPGPYHGR</sequence>
<dbReference type="Proteomes" id="UP001141434">
    <property type="component" value="Unassembled WGS sequence"/>
</dbReference>
<proteinExistence type="predicted"/>
<reference evidence="1" key="2">
    <citation type="journal article" date="2023" name="IMA Fungus">
        <title>Comparative genomic study of the Penicillium genus elucidates a diverse pangenome and 15 lateral gene transfer events.</title>
        <authorList>
            <person name="Petersen C."/>
            <person name="Sorensen T."/>
            <person name="Nielsen M.R."/>
            <person name="Sondergaard T.E."/>
            <person name="Sorensen J.L."/>
            <person name="Fitzpatrick D.A."/>
            <person name="Frisvad J.C."/>
            <person name="Nielsen K.L."/>
        </authorList>
    </citation>
    <scope>NUCLEOTIDE SEQUENCE</scope>
    <source>
        <strain evidence="1">IBT 34128</strain>
    </source>
</reference>
<dbReference type="OrthoDB" id="4760831at2759"/>
<gene>
    <name evidence="1" type="ORF">NUU61_008801</name>
</gene>
<accession>A0A9W9ELU5</accession>
<dbReference type="EMBL" id="JAPMSZ010000011">
    <property type="protein sequence ID" value="KAJ5084222.1"/>
    <property type="molecule type" value="Genomic_DNA"/>
</dbReference>